<proteinExistence type="predicted"/>
<dbReference type="AlphaFoldDB" id="A0A2P4Q6Z3"/>
<evidence type="ECO:0000313" key="1">
    <source>
        <dbReference type="EMBL" id="POG73421.1"/>
    </source>
</evidence>
<dbReference type="EMBL" id="AUPC02000083">
    <property type="protein sequence ID" value="POG73421.1"/>
    <property type="molecule type" value="Genomic_DNA"/>
</dbReference>
<comment type="caution">
    <text evidence="1">The sequence shown here is derived from an EMBL/GenBank/DDBJ whole genome shotgun (WGS) entry which is preliminary data.</text>
</comment>
<reference evidence="1 2" key="1">
    <citation type="journal article" date="2013" name="Proc. Natl. Acad. Sci. U.S.A.">
        <title>Genome of an arbuscular mycorrhizal fungus provides insight into the oldest plant symbiosis.</title>
        <authorList>
            <person name="Tisserant E."/>
            <person name="Malbreil M."/>
            <person name="Kuo A."/>
            <person name="Kohler A."/>
            <person name="Symeonidi A."/>
            <person name="Balestrini R."/>
            <person name="Charron P."/>
            <person name="Duensing N."/>
            <person name="Frei Dit Frey N."/>
            <person name="Gianinazzi-Pearson V."/>
            <person name="Gilbert L.B."/>
            <person name="Handa Y."/>
            <person name="Herr J.R."/>
            <person name="Hijri M."/>
            <person name="Koul R."/>
            <person name="Kawaguchi M."/>
            <person name="Krajinski F."/>
            <person name="Lammers P.J."/>
            <person name="Masclaux F.G."/>
            <person name="Murat C."/>
            <person name="Morin E."/>
            <person name="Ndikumana S."/>
            <person name="Pagni M."/>
            <person name="Petitpierre D."/>
            <person name="Requena N."/>
            <person name="Rosikiewicz P."/>
            <person name="Riley R."/>
            <person name="Saito K."/>
            <person name="San Clemente H."/>
            <person name="Shapiro H."/>
            <person name="van Tuinen D."/>
            <person name="Becard G."/>
            <person name="Bonfante P."/>
            <person name="Paszkowski U."/>
            <person name="Shachar-Hill Y.Y."/>
            <person name="Tuskan G.A."/>
            <person name="Young P.W."/>
            <person name="Sanders I.R."/>
            <person name="Henrissat B."/>
            <person name="Rensing S.A."/>
            <person name="Grigoriev I.V."/>
            <person name="Corradi N."/>
            <person name="Roux C."/>
            <person name="Martin F."/>
        </authorList>
    </citation>
    <scope>NUCLEOTIDE SEQUENCE [LARGE SCALE GENOMIC DNA]</scope>
    <source>
        <strain evidence="1 2">DAOM 197198</strain>
    </source>
</reference>
<protein>
    <submittedName>
        <fullName evidence="1">Uncharacterized protein</fullName>
    </submittedName>
</protein>
<gene>
    <name evidence="1" type="ORF">GLOIN_2v1772493</name>
</gene>
<reference evidence="1 2" key="2">
    <citation type="journal article" date="2018" name="New Phytol.">
        <title>High intraspecific genome diversity in the model arbuscular mycorrhizal symbiont Rhizophagus irregularis.</title>
        <authorList>
            <person name="Chen E.C.H."/>
            <person name="Morin E."/>
            <person name="Beaudet D."/>
            <person name="Noel J."/>
            <person name="Yildirir G."/>
            <person name="Ndikumana S."/>
            <person name="Charron P."/>
            <person name="St-Onge C."/>
            <person name="Giorgi J."/>
            <person name="Kruger M."/>
            <person name="Marton T."/>
            <person name="Ropars J."/>
            <person name="Grigoriev I.V."/>
            <person name="Hainaut M."/>
            <person name="Henrissat B."/>
            <person name="Roux C."/>
            <person name="Martin F."/>
            <person name="Corradi N."/>
        </authorList>
    </citation>
    <scope>NUCLEOTIDE SEQUENCE [LARGE SCALE GENOMIC DNA]</scope>
    <source>
        <strain evidence="1 2">DAOM 197198</strain>
    </source>
</reference>
<dbReference type="Proteomes" id="UP000018888">
    <property type="component" value="Unassembled WGS sequence"/>
</dbReference>
<name>A0A2P4Q6Z3_RHIID</name>
<organism evidence="1 2">
    <name type="scientific">Rhizophagus irregularis (strain DAOM 181602 / DAOM 197198 / MUCL 43194)</name>
    <name type="common">Arbuscular mycorrhizal fungus</name>
    <name type="synonym">Glomus intraradices</name>
    <dbReference type="NCBI Taxonomy" id="747089"/>
    <lineage>
        <taxon>Eukaryota</taxon>
        <taxon>Fungi</taxon>
        <taxon>Fungi incertae sedis</taxon>
        <taxon>Mucoromycota</taxon>
        <taxon>Glomeromycotina</taxon>
        <taxon>Glomeromycetes</taxon>
        <taxon>Glomerales</taxon>
        <taxon>Glomeraceae</taxon>
        <taxon>Rhizophagus</taxon>
    </lineage>
</organism>
<keyword evidence="2" id="KW-1185">Reference proteome</keyword>
<accession>A0A2P4Q6Z3</accession>
<sequence length="53" mass="6543">MTKYIQLGGNLHEPIEPWMQQNNYTKATLKLYIQKKLNKRYDQRYGYKDYENN</sequence>
<evidence type="ECO:0000313" key="2">
    <source>
        <dbReference type="Proteomes" id="UP000018888"/>
    </source>
</evidence>